<comment type="caution">
    <text evidence="1">The sequence shown here is derived from an EMBL/GenBank/DDBJ whole genome shotgun (WGS) entry which is preliminary data.</text>
</comment>
<accession>A0A090RC04</accession>
<dbReference type="AlphaFoldDB" id="A0A090RC04"/>
<protein>
    <submittedName>
        <fullName evidence="1">ATPase</fullName>
    </submittedName>
</protein>
<dbReference type="PROSITE" id="PS51257">
    <property type="entry name" value="PROKAR_LIPOPROTEIN"/>
    <property type="match status" value="1"/>
</dbReference>
<sequence length="227" mass="26236">MNYGKQAAGLLVLAALLGGCSSTPEGEPREDGTFTAENVLQAAEHTHHYWREKLINAETLRLYAPDKYITMMESWLRADSLYRDIEMSPELAKQSYSLFSSETYLDRFNAEISVVDHNYQELEYLQRVANDVLAPAMTQMDYLMSIDAGEHYHSEFARLDRFYAALFSEVAKGDISKAKDEQKEFLSRARSLEVRVIKRIYIAPQEQTLRELRRQDVRYLAPISYAR</sequence>
<dbReference type="eggNOG" id="ENOG50336U6">
    <property type="taxonomic scope" value="Bacteria"/>
</dbReference>
<gene>
    <name evidence="1" type="ORF">JCM19237_3480</name>
</gene>
<evidence type="ECO:0000313" key="1">
    <source>
        <dbReference type="EMBL" id="GAL05097.1"/>
    </source>
</evidence>
<organism evidence="1 2">
    <name type="scientific">Photobacterium aphoticum</name>
    <dbReference type="NCBI Taxonomy" id="754436"/>
    <lineage>
        <taxon>Bacteria</taxon>
        <taxon>Pseudomonadati</taxon>
        <taxon>Pseudomonadota</taxon>
        <taxon>Gammaproteobacteria</taxon>
        <taxon>Vibrionales</taxon>
        <taxon>Vibrionaceae</taxon>
        <taxon>Photobacterium</taxon>
    </lineage>
</organism>
<name>A0A090RC04_9GAMM</name>
<dbReference type="Proteomes" id="UP000029227">
    <property type="component" value="Unassembled WGS sequence"/>
</dbReference>
<reference evidence="1 2" key="1">
    <citation type="journal article" date="2014" name="Genome Announc.">
        <title>Draft Genome Sequences of Two Vibrionaceae Species, Vibrio ponticus C121 and Photobacterium aphoticum C119, Isolated as Coral Reef Microbiota.</title>
        <authorList>
            <person name="Al-saari N."/>
            <person name="Meirelles P.M."/>
            <person name="Mino S."/>
            <person name="Suda W."/>
            <person name="Oshima K."/>
            <person name="Hattori M."/>
            <person name="Ohkuma M."/>
            <person name="Thompson F.L."/>
            <person name="Gomez-Gil B."/>
            <person name="Sawabe T."/>
            <person name="Sawabe T."/>
        </authorList>
    </citation>
    <scope>NUCLEOTIDE SEQUENCE [LARGE SCALE GENOMIC DNA]</scope>
    <source>
        <strain evidence="1 2">JCM 19237</strain>
    </source>
</reference>
<dbReference type="EMBL" id="BBMN01000006">
    <property type="protein sequence ID" value="GAL05097.1"/>
    <property type="molecule type" value="Genomic_DNA"/>
</dbReference>
<evidence type="ECO:0000313" key="2">
    <source>
        <dbReference type="Proteomes" id="UP000029227"/>
    </source>
</evidence>
<proteinExistence type="predicted"/>
<dbReference type="STRING" id="754436.JCM19237_3480"/>